<accession>A0A167GZH5</accession>
<evidence type="ECO:0000313" key="3">
    <source>
        <dbReference type="Proteomes" id="UP000076738"/>
    </source>
</evidence>
<dbReference type="PANTHER" id="PTHR40617:SF1">
    <property type="entry name" value="ATTH DOMAIN-CONTAINING PROTEIN-RELATED"/>
    <property type="match status" value="1"/>
</dbReference>
<feature type="signal peptide" evidence="1">
    <location>
        <begin position="1"/>
        <end position="19"/>
    </location>
</feature>
<reference evidence="2 3" key="1">
    <citation type="journal article" date="2016" name="Mol. Biol. Evol.">
        <title>Comparative Genomics of Early-Diverging Mushroom-Forming Fungi Provides Insights into the Origins of Lignocellulose Decay Capabilities.</title>
        <authorList>
            <person name="Nagy L.G."/>
            <person name="Riley R."/>
            <person name="Tritt A."/>
            <person name="Adam C."/>
            <person name="Daum C."/>
            <person name="Floudas D."/>
            <person name="Sun H."/>
            <person name="Yadav J.S."/>
            <person name="Pangilinan J."/>
            <person name="Larsson K.H."/>
            <person name="Matsuura K."/>
            <person name="Barry K."/>
            <person name="Labutti K."/>
            <person name="Kuo R."/>
            <person name="Ohm R.A."/>
            <person name="Bhattacharya S.S."/>
            <person name="Shirouzu T."/>
            <person name="Yoshinaga Y."/>
            <person name="Martin F.M."/>
            <person name="Grigoriev I.V."/>
            <person name="Hibbett D.S."/>
        </authorList>
    </citation>
    <scope>NUCLEOTIDE SEQUENCE [LARGE SCALE GENOMIC DNA]</scope>
    <source>
        <strain evidence="2 3">TUFC12733</strain>
    </source>
</reference>
<dbReference type="Gene3D" id="2.40.370.10">
    <property type="entry name" value="AttH-like domain"/>
    <property type="match status" value="2"/>
</dbReference>
<evidence type="ECO:0000313" key="2">
    <source>
        <dbReference type="EMBL" id="KZO91069.1"/>
    </source>
</evidence>
<dbReference type="PANTHER" id="PTHR40617">
    <property type="entry name" value="TERPENE CYCLASE ASQC"/>
    <property type="match status" value="1"/>
</dbReference>
<organism evidence="2 3">
    <name type="scientific">Calocera viscosa (strain TUFC12733)</name>
    <dbReference type="NCBI Taxonomy" id="1330018"/>
    <lineage>
        <taxon>Eukaryota</taxon>
        <taxon>Fungi</taxon>
        <taxon>Dikarya</taxon>
        <taxon>Basidiomycota</taxon>
        <taxon>Agaricomycotina</taxon>
        <taxon>Dacrymycetes</taxon>
        <taxon>Dacrymycetales</taxon>
        <taxon>Dacrymycetaceae</taxon>
        <taxon>Calocera</taxon>
    </lineage>
</organism>
<name>A0A167GZH5_CALVF</name>
<proteinExistence type="predicted"/>
<sequence length="366" mass="39423">MHALTLVTSALTLAMSATAFTFVPENLTILAHSESALPKIFDISASQTIPESDASWYSTSYVRSQTNGHQYFIVSHTIPVLPDHGSGFYRSSILDVTNPTVDGAYWQNVTIAPTPSGYNNGSFNITYPGGVYAFESLSEDSVAVLHTKQIDPSLSFDITFQSSSPLILNGGLGGLAAGITNGKMPNISTEWSMPAGVTWGSFSWNGTNHEIDGANSFTWYDRQWGGDAPKNWTWFGLHVGPPGDEAKSTKMSFWAIDQANSSVPRTQFGTIRKADGIQMVVPATFSPSDDIWTSPTTGYEYPQQYSVTWPDGSTMEVASARQDQELSGPILGSSGYEGYGTVSGKFLGETITGFGVIEVTHFTAPP</sequence>
<dbReference type="SUPFAM" id="SSF159245">
    <property type="entry name" value="AttH-like"/>
    <property type="match status" value="1"/>
</dbReference>
<dbReference type="Proteomes" id="UP000076738">
    <property type="component" value="Unassembled WGS sequence"/>
</dbReference>
<keyword evidence="1" id="KW-0732">Signal</keyword>
<protein>
    <recommendedName>
        <fullName evidence="4">AttH domain-containing protein</fullName>
    </recommendedName>
</protein>
<dbReference type="OrthoDB" id="5295747at2759"/>
<dbReference type="EMBL" id="KV417329">
    <property type="protein sequence ID" value="KZO91069.1"/>
    <property type="molecule type" value="Genomic_DNA"/>
</dbReference>
<dbReference type="AlphaFoldDB" id="A0A167GZH5"/>
<dbReference type="STRING" id="1330018.A0A167GZH5"/>
<feature type="chain" id="PRO_5007887208" description="AttH domain-containing protein" evidence="1">
    <location>
        <begin position="20"/>
        <end position="366"/>
    </location>
</feature>
<dbReference type="InterPro" id="IPR023374">
    <property type="entry name" value="AttH-like_dom_sf"/>
</dbReference>
<dbReference type="Pfam" id="PF17186">
    <property type="entry name" value="Lipocalin_9"/>
    <property type="match status" value="1"/>
</dbReference>
<dbReference type="InterPro" id="IPR053112">
    <property type="entry name" value="Fungal_Dehydratase/Hydratase"/>
</dbReference>
<gene>
    <name evidence="2" type="ORF">CALVIDRAFT_368390</name>
</gene>
<evidence type="ECO:0008006" key="4">
    <source>
        <dbReference type="Google" id="ProtNLM"/>
    </source>
</evidence>
<keyword evidence="3" id="KW-1185">Reference proteome</keyword>
<evidence type="ECO:0000256" key="1">
    <source>
        <dbReference type="SAM" id="SignalP"/>
    </source>
</evidence>